<dbReference type="Gene3D" id="3.30.420.40">
    <property type="match status" value="3"/>
</dbReference>
<sequence length="533" mass="52584">MPASPSTARALNDRLALRLLQQEGPLTAGQLKQLTGLSRPTVADLVDRLTASGLITVVGESGEQRRGPNARLYGIVADRAHLAALDVRTEGVFVLVSDLLGRVLAEASVPIGPDAGTGPAVEQAVAAVESAAKEAGADRLHTVGIGAPGLIDPATGDLRDSVGLPAWHRSLVVTLQDRLPGARVTVENETNLAALAEQREGAARDRDTFVLLWLGHGVGAAVVLDGTLRRGASGGTGEIGFLPVPGTATLPSATDCVGGFHSLTGAAAVTSLATECGLSTPAAPDGPGAAEAVRGAVAEVEKAGEGVPVAVPVPVTGERGPVPVARPGGVDARPGAGDGKRPGGTDVQAGAEPDAVTASASGEAGPGAGCSGVEPDGGFASAPREAGPAARASGADPGRVSASESESVSESAGPVGCGAPPQAELGGATPAALPGDLPAARFLRVLADRIAVGAASVVAVLDPGCVVLGGEVGQAGGAVLAGLVEERLRRMSPLVTEVRASSLGGTAVLRGALLTARDRAQDELFAPPDRMGG</sequence>
<dbReference type="Pfam" id="PF12802">
    <property type="entry name" value="MarR_2"/>
    <property type="match status" value="1"/>
</dbReference>
<dbReference type="InterPro" id="IPR000835">
    <property type="entry name" value="HTH_MarR-typ"/>
</dbReference>
<accession>A0ABQ3CD91</accession>
<evidence type="ECO:0000256" key="1">
    <source>
        <dbReference type="ARBA" id="ARBA00006479"/>
    </source>
</evidence>
<evidence type="ECO:0000313" key="5">
    <source>
        <dbReference type="Proteomes" id="UP000653644"/>
    </source>
</evidence>
<dbReference type="InterPro" id="IPR043129">
    <property type="entry name" value="ATPase_NBD"/>
</dbReference>
<evidence type="ECO:0000313" key="4">
    <source>
        <dbReference type="EMBL" id="GHA04484.1"/>
    </source>
</evidence>
<protein>
    <recommendedName>
        <fullName evidence="3">HTH marR-type domain-containing protein</fullName>
    </recommendedName>
</protein>
<feature type="compositionally biased region" description="Low complexity" evidence="2">
    <location>
        <begin position="400"/>
        <end position="412"/>
    </location>
</feature>
<dbReference type="RefSeq" id="WP_189881956.1">
    <property type="nucleotide sequence ID" value="NZ_BMVN01000002.1"/>
</dbReference>
<dbReference type="Proteomes" id="UP000653644">
    <property type="component" value="Unassembled WGS sequence"/>
</dbReference>
<dbReference type="Gene3D" id="1.10.10.10">
    <property type="entry name" value="Winged helix-like DNA-binding domain superfamily/Winged helix DNA-binding domain"/>
    <property type="match status" value="1"/>
</dbReference>
<reference evidence="5" key="1">
    <citation type="journal article" date="2019" name="Int. J. Syst. Evol. Microbiol.">
        <title>The Global Catalogue of Microorganisms (GCM) 10K type strain sequencing project: providing services to taxonomists for standard genome sequencing and annotation.</title>
        <authorList>
            <consortium name="The Broad Institute Genomics Platform"/>
            <consortium name="The Broad Institute Genome Sequencing Center for Infectious Disease"/>
            <person name="Wu L."/>
            <person name="Ma J."/>
        </authorList>
    </citation>
    <scope>NUCLEOTIDE SEQUENCE [LARGE SCALE GENOMIC DNA]</scope>
    <source>
        <strain evidence="5">JCM 4733</strain>
    </source>
</reference>
<feature type="domain" description="HTH marR-type" evidence="3">
    <location>
        <begin position="16"/>
        <end position="66"/>
    </location>
</feature>
<dbReference type="EMBL" id="BMVN01000002">
    <property type="protein sequence ID" value="GHA04484.1"/>
    <property type="molecule type" value="Genomic_DNA"/>
</dbReference>
<dbReference type="InterPro" id="IPR000600">
    <property type="entry name" value="ROK"/>
</dbReference>
<comment type="caution">
    <text evidence="4">The sequence shown here is derived from an EMBL/GenBank/DDBJ whole genome shotgun (WGS) entry which is preliminary data.</text>
</comment>
<name>A0ABQ3CD91_9ACTN</name>
<gene>
    <name evidence="4" type="ORF">GCM10010345_05870</name>
</gene>
<evidence type="ECO:0000259" key="3">
    <source>
        <dbReference type="Pfam" id="PF12802"/>
    </source>
</evidence>
<dbReference type="CDD" id="cd23763">
    <property type="entry name" value="ASKHA_ATPase_ROK"/>
    <property type="match status" value="1"/>
</dbReference>
<dbReference type="SUPFAM" id="SSF46785">
    <property type="entry name" value="Winged helix' DNA-binding domain"/>
    <property type="match status" value="1"/>
</dbReference>
<comment type="similarity">
    <text evidence="1">Belongs to the ROK (NagC/XylR) family.</text>
</comment>
<evidence type="ECO:0000256" key="2">
    <source>
        <dbReference type="SAM" id="MobiDB-lite"/>
    </source>
</evidence>
<dbReference type="InterPro" id="IPR036388">
    <property type="entry name" value="WH-like_DNA-bd_sf"/>
</dbReference>
<dbReference type="PANTHER" id="PTHR18964:SF149">
    <property type="entry name" value="BIFUNCTIONAL UDP-N-ACETYLGLUCOSAMINE 2-EPIMERASE_N-ACETYLMANNOSAMINE KINASE"/>
    <property type="match status" value="1"/>
</dbReference>
<organism evidence="4 5">
    <name type="scientific">Streptomyces canarius</name>
    <dbReference type="NCBI Taxonomy" id="285453"/>
    <lineage>
        <taxon>Bacteria</taxon>
        <taxon>Bacillati</taxon>
        <taxon>Actinomycetota</taxon>
        <taxon>Actinomycetes</taxon>
        <taxon>Kitasatosporales</taxon>
        <taxon>Streptomycetaceae</taxon>
        <taxon>Streptomyces</taxon>
    </lineage>
</organism>
<keyword evidence="5" id="KW-1185">Reference proteome</keyword>
<dbReference type="InterPro" id="IPR011991">
    <property type="entry name" value="ArsR-like_HTH"/>
</dbReference>
<dbReference type="SUPFAM" id="SSF53067">
    <property type="entry name" value="Actin-like ATPase domain"/>
    <property type="match status" value="2"/>
</dbReference>
<dbReference type="Pfam" id="PF00480">
    <property type="entry name" value="ROK"/>
    <property type="match status" value="2"/>
</dbReference>
<feature type="region of interest" description="Disordered" evidence="2">
    <location>
        <begin position="312"/>
        <end position="430"/>
    </location>
</feature>
<dbReference type="PANTHER" id="PTHR18964">
    <property type="entry name" value="ROK (REPRESSOR, ORF, KINASE) FAMILY"/>
    <property type="match status" value="1"/>
</dbReference>
<dbReference type="CDD" id="cd00090">
    <property type="entry name" value="HTH_ARSR"/>
    <property type="match status" value="1"/>
</dbReference>
<proteinExistence type="inferred from homology"/>
<dbReference type="InterPro" id="IPR036390">
    <property type="entry name" value="WH_DNA-bd_sf"/>
</dbReference>